<evidence type="ECO:0008006" key="4">
    <source>
        <dbReference type="Google" id="ProtNLM"/>
    </source>
</evidence>
<name>A0ABS1EWV9_9CLOT</name>
<reference evidence="3" key="1">
    <citation type="submission" date="2021-01" db="EMBL/GenBank/DDBJ databases">
        <title>Genome public.</title>
        <authorList>
            <person name="Liu C."/>
            <person name="Sun Q."/>
        </authorList>
    </citation>
    <scope>NUCLEOTIDE SEQUENCE [LARGE SCALE GENOMIC DNA]</scope>
    <source>
        <strain evidence="3">YIM B02505</strain>
    </source>
</reference>
<evidence type="ECO:0000313" key="3">
    <source>
        <dbReference type="Proteomes" id="UP000596739"/>
    </source>
</evidence>
<comment type="caution">
    <text evidence="2">The sequence shown here is derived from an EMBL/GenBank/DDBJ whole genome shotgun (WGS) entry which is preliminary data.</text>
</comment>
<feature type="transmembrane region" description="Helical" evidence="1">
    <location>
        <begin position="50"/>
        <end position="71"/>
    </location>
</feature>
<evidence type="ECO:0000313" key="2">
    <source>
        <dbReference type="EMBL" id="MBK1813809.1"/>
    </source>
</evidence>
<keyword evidence="3" id="KW-1185">Reference proteome</keyword>
<protein>
    <recommendedName>
        <fullName evidence="4">Holin</fullName>
    </recommendedName>
</protein>
<dbReference type="Proteomes" id="UP000596739">
    <property type="component" value="Unassembled WGS sequence"/>
</dbReference>
<keyword evidence="1" id="KW-1133">Transmembrane helix</keyword>
<organism evidence="2 3">
    <name type="scientific">Clostridium yunnanense</name>
    <dbReference type="NCBI Taxonomy" id="2800325"/>
    <lineage>
        <taxon>Bacteria</taxon>
        <taxon>Bacillati</taxon>
        <taxon>Bacillota</taxon>
        <taxon>Clostridia</taxon>
        <taxon>Eubacteriales</taxon>
        <taxon>Clostridiaceae</taxon>
        <taxon>Clostridium</taxon>
    </lineage>
</organism>
<gene>
    <name evidence="2" type="ORF">JHL18_24625</name>
</gene>
<dbReference type="RefSeq" id="WP_200274285.1">
    <property type="nucleotide sequence ID" value="NZ_JAENHN010000066.1"/>
</dbReference>
<keyword evidence="1" id="KW-0472">Membrane</keyword>
<proteinExistence type="predicted"/>
<keyword evidence="1" id="KW-0812">Transmembrane</keyword>
<evidence type="ECO:0000256" key="1">
    <source>
        <dbReference type="SAM" id="Phobius"/>
    </source>
</evidence>
<accession>A0ABS1EWV9</accession>
<dbReference type="EMBL" id="JAENHN010000066">
    <property type="protein sequence ID" value="MBK1813809.1"/>
    <property type="molecule type" value="Genomic_DNA"/>
</dbReference>
<feature type="transmembrane region" description="Helical" evidence="1">
    <location>
        <begin position="77"/>
        <end position="99"/>
    </location>
</feature>
<feature type="transmembrane region" description="Helical" evidence="1">
    <location>
        <begin position="6"/>
        <end position="29"/>
    </location>
</feature>
<sequence length="109" mass="12492">MDFFLSFLYCVISAILSGIVFYIIFSALNESVIQLFVPIKRIVNKLKWKNILRSISFLITIFLAVNIKDFFNLGDVWFGVIIGFFNSLSDIIFETGLAAPKKDRVTRES</sequence>